<accession>A0A0F6U824</accession>
<dbReference type="AlphaFoldDB" id="A0A0F6U824"/>
<gene>
    <name evidence="1" type="ORF">MYAER_4010</name>
</gene>
<name>A0A0F6U824_MICAE</name>
<evidence type="ECO:0000313" key="1">
    <source>
        <dbReference type="EMBL" id="AKE66336.1"/>
    </source>
</evidence>
<dbReference type="HOGENOM" id="CLU_3137658_0_0_3"/>
<evidence type="ECO:0000313" key="2">
    <source>
        <dbReference type="Proteomes" id="UP000034103"/>
    </source>
</evidence>
<dbReference type="Proteomes" id="UP000034103">
    <property type="component" value="Chromosome"/>
</dbReference>
<dbReference type="RefSeq" id="WP_158524814.1">
    <property type="nucleotide sequence ID" value="NZ_CP011304.1"/>
</dbReference>
<dbReference type="EMBL" id="CP011304">
    <property type="protein sequence ID" value="AKE66336.1"/>
    <property type="molecule type" value="Genomic_DNA"/>
</dbReference>
<protein>
    <submittedName>
        <fullName evidence="1">Uncharacterized protein</fullName>
    </submittedName>
</protein>
<sequence>MESKNVFLRGAKGKFPGLIEGNNYVIREKLGIAKIVVSQKNGIKVLRQL</sequence>
<proteinExistence type="predicted"/>
<reference evidence="1 2" key="1">
    <citation type="journal article" date="2015" name="Genome Announc.">
        <title>Complete Genome Sequence of Microcystis aeruginosa NIES-2549, a Bloom-Forming Cyanobacterium from Lake Kasumigaura, Japan.</title>
        <authorList>
            <person name="Yamaguchi H."/>
            <person name="Suzuki S."/>
            <person name="Tanabe Y."/>
            <person name="Osana Y."/>
            <person name="Shimura Y."/>
            <person name="Ishida K."/>
            <person name="Kawachi M."/>
        </authorList>
    </citation>
    <scope>NUCLEOTIDE SEQUENCE [LARGE SCALE GENOMIC DNA]</scope>
    <source>
        <strain evidence="1 2">NIES-2549</strain>
    </source>
</reference>
<organism evidence="1 2">
    <name type="scientific">Microcystis aeruginosa NIES-2549</name>
    <dbReference type="NCBI Taxonomy" id="1641812"/>
    <lineage>
        <taxon>Bacteria</taxon>
        <taxon>Bacillati</taxon>
        <taxon>Cyanobacteriota</taxon>
        <taxon>Cyanophyceae</taxon>
        <taxon>Oscillatoriophycideae</taxon>
        <taxon>Chroococcales</taxon>
        <taxon>Microcystaceae</taxon>
        <taxon>Microcystis</taxon>
    </lineage>
</organism>
<dbReference type="PATRIC" id="fig|1641812.3.peg.4148"/>